<protein>
    <submittedName>
        <fullName evidence="1">Uncharacterized protein</fullName>
    </submittedName>
</protein>
<sequence length="50" mass="5717">MKQAKLIELGQMLEAWRHQVLSHGRTLTVQELCRLAPMSAHTFQKVKKGS</sequence>
<dbReference type="Proteomes" id="UP000018372">
    <property type="component" value="Unassembled WGS sequence"/>
</dbReference>
<accession>R5V6T2</accession>
<dbReference type="AlphaFoldDB" id="R5V6T2"/>
<evidence type="ECO:0000313" key="2">
    <source>
        <dbReference type="Proteomes" id="UP000018372"/>
    </source>
</evidence>
<dbReference type="RefSeq" id="WP_022052384.1">
    <property type="nucleotide sequence ID" value="NZ_HF998024.1"/>
</dbReference>
<evidence type="ECO:0000313" key="1">
    <source>
        <dbReference type="EMBL" id="CCZ86055.1"/>
    </source>
</evidence>
<reference evidence="1" key="1">
    <citation type="submission" date="2012-11" db="EMBL/GenBank/DDBJ databases">
        <title>Dependencies among metagenomic species, viruses, plasmids and units of genetic variation.</title>
        <authorList>
            <person name="Nielsen H.B."/>
            <person name="Almeida M."/>
            <person name="Juncker A.S."/>
            <person name="Rasmussen S."/>
            <person name="Li J."/>
            <person name="Sunagawa S."/>
            <person name="Plichta D."/>
            <person name="Gautier L."/>
            <person name="Le Chatelier E."/>
            <person name="Peletier E."/>
            <person name="Bonde I."/>
            <person name="Nielsen T."/>
            <person name="Manichanh C."/>
            <person name="Arumugam M."/>
            <person name="Batto J."/>
            <person name="Santos M.B.Q.D."/>
            <person name="Blom N."/>
            <person name="Borruel N."/>
            <person name="Burgdorf K.S."/>
            <person name="Boumezbeur F."/>
            <person name="Casellas F."/>
            <person name="Dore J."/>
            <person name="Guarner F."/>
            <person name="Hansen T."/>
            <person name="Hildebrand F."/>
            <person name="Kaas R.S."/>
            <person name="Kennedy S."/>
            <person name="Kristiansen K."/>
            <person name="Kultima J.R."/>
            <person name="Leonard P."/>
            <person name="Levenez F."/>
            <person name="Lund O."/>
            <person name="Moumen B."/>
            <person name="Le Paslier D."/>
            <person name="Pons N."/>
            <person name="Pedersen O."/>
            <person name="Prifti E."/>
            <person name="Qin J."/>
            <person name="Raes J."/>
            <person name="Tap J."/>
            <person name="Tims S."/>
            <person name="Ussery D.W."/>
            <person name="Yamada T."/>
            <person name="MetaHit consortium"/>
            <person name="Renault P."/>
            <person name="Sicheritz-Ponten T."/>
            <person name="Bork P."/>
            <person name="Wang J."/>
            <person name="Brunak S."/>
            <person name="Ehrlich S.D."/>
        </authorList>
    </citation>
    <scope>NUCLEOTIDE SEQUENCE [LARGE SCALE GENOMIC DNA]</scope>
</reference>
<gene>
    <name evidence="1" type="ORF">BN536_00001</name>
</gene>
<comment type="caution">
    <text evidence="1">The sequence shown here is derived from an EMBL/GenBank/DDBJ whole genome shotgun (WGS) entry which is preliminary data.</text>
</comment>
<organism evidence="1 2">
    <name type="scientific">Phocaeicola plebeius CAG:211</name>
    <dbReference type="NCBI Taxonomy" id="1263052"/>
    <lineage>
        <taxon>Bacteria</taxon>
        <taxon>Pseudomonadati</taxon>
        <taxon>Bacteroidota</taxon>
        <taxon>Bacteroidia</taxon>
        <taxon>Bacteroidales</taxon>
        <taxon>Bacteroidaceae</taxon>
        <taxon>Phocaeicola</taxon>
    </lineage>
</organism>
<name>R5V6T2_9BACT</name>
<dbReference type="EMBL" id="CBAT010000001">
    <property type="protein sequence ID" value="CCZ86055.1"/>
    <property type="molecule type" value="Genomic_DNA"/>
</dbReference>
<proteinExistence type="predicted"/>